<accession>A0A4Y2UHQ8</accession>
<dbReference type="EMBL" id="BGPR01036959">
    <property type="protein sequence ID" value="GBO12408.1"/>
    <property type="molecule type" value="Genomic_DNA"/>
</dbReference>
<evidence type="ECO:0000313" key="1">
    <source>
        <dbReference type="EMBL" id="GBO12408.1"/>
    </source>
</evidence>
<sequence>MRSSFHQAVGLYPVTVLAISGLFYGPWRLSSTENGHPSLLLNWEFPKRLCVPSVTRYGVKRSSLYEFSCGVLPTGPACSDLVRRPALSNPHPNAIVWRGEVRTKRNVSLRSHLASAEDCIEEAEVLRERR</sequence>
<dbReference type="AlphaFoldDB" id="A0A4Y2UHQ8"/>
<organism evidence="1 2">
    <name type="scientific">Araneus ventricosus</name>
    <name type="common">Orbweaver spider</name>
    <name type="synonym">Epeira ventricosa</name>
    <dbReference type="NCBI Taxonomy" id="182803"/>
    <lineage>
        <taxon>Eukaryota</taxon>
        <taxon>Metazoa</taxon>
        <taxon>Ecdysozoa</taxon>
        <taxon>Arthropoda</taxon>
        <taxon>Chelicerata</taxon>
        <taxon>Arachnida</taxon>
        <taxon>Araneae</taxon>
        <taxon>Araneomorphae</taxon>
        <taxon>Entelegynae</taxon>
        <taxon>Araneoidea</taxon>
        <taxon>Araneidae</taxon>
        <taxon>Araneus</taxon>
    </lineage>
</organism>
<protein>
    <submittedName>
        <fullName evidence="1">Uncharacterized protein</fullName>
    </submittedName>
</protein>
<gene>
    <name evidence="1" type="ORF">AVEN_200020_1</name>
</gene>
<dbReference type="Proteomes" id="UP000499080">
    <property type="component" value="Unassembled WGS sequence"/>
</dbReference>
<keyword evidence="2" id="KW-1185">Reference proteome</keyword>
<reference evidence="1 2" key="1">
    <citation type="journal article" date="2019" name="Sci. Rep.">
        <title>Orb-weaving spider Araneus ventricosus genome elucidates the spidroin gene catalogue.</title>
        <authorList>
            <person name="Kono N."/>
            <person name="Nakamura H."/>
            <person name="Ohtoshi R."/>
            <person name="Moran D.A.P."/>
            <person name="Shinohara A."/>
            <person name="Yoshida Y."/>
            <person name="Fujiwara M."/>
            <person name="Mori M."/>
            <person name="Tomita M."/>
            <person name="Arakawa K."/>
        </authorList>
    </citation>
    <scope>NUCLEOTIDE SEQUENCE [LARGE SCALE GENOMIC DNA]</scope>
</reference>
<name>A0A4Y2UHQ8_ARAVE</name>
<proteinExistence type="predicted"/>
<comment type="caution">
    <text evidence="1">The sequence shown here is derived from an EMBL/GenBank/DDBJ whole genome shotgun (WGS) entry which is preliminary data.</text>
</comment>
<evidence type="ECO:0000313" key="2">
    <source>
        <dbReference type="Proteomes" id="UP000499080"/>
    </source>
</evidence>